<dbReference type="Gene3D" id="3.40.1740.10">
    <property type="entry name" value="VC0467-like"/>
    <property type="match status" value="1"/>
</dbReference>
<evidence type="ECO:0000313" key="3">
    <source>
        <dbReference type="Proteomes" id="UP000827721"/>
    </source>
</evidence>
<feature type="transmembrane region" description="Helical" evidence="1">
    <location>
        <begin position="408"/>
        <end position="431"/>
    </location>
</feature>
<reference evidence="2 3" key="1">
    <citation type="submission" date="2021-02" db="EMBL/GenBank/DDBJ databases">
        <title>Plant Genome Project.</title>
        <authorList>
            <person name="Zhang R.-G."/>
        </authorList>
    </citation>
    <scope>NUCLEOTIDE SEQUENCE [LARGE SCALE GENOMIC DNA]</scope>
    <source>
        <tissue evidence="2">Leaves</tissue>
    </source>
</reference>
<keyword evidence="1" id="KW-0472">Membrane</keyword>
<dbReference type="Pfam" id="PF02622">
    <property type="entry name" value="DUF179"/>
    <property type="match status" value="1"/>
</dbReference>
<dbReference type="Gene3D" id="3.40.30.10">
    <property type="entry name" value="Glutaredoxin"/>
    <property type="match status" value="1"/>
</dbReference>
<proteinExistence type="predicted"/>
<name>A0ABQ8HZJ7_9ROSI</name>
<dbReference type="Proteomes" id="UP000827721">
    <property type="component" value="Unassembled WGS sequence"/>
</dbReference>
<comment type="caution">
    <text evidence="2">The sequence shown here is derived from an EMBL/GenBank/DDBJ whole genome shotgun (WGS) entry which is preliminary data.</text>
</comment>
<evidence type="ECO:0008006" key="4">
    <source>
        <dbReference type="Google" id="ProtNLM"/>
    </source>
</evidence>
<dbReference type="PANTHER" id="PTHR31984:SF12">
    <property type="entry name" value="THIOREDOXIN DOMAIN-CONTAINING PROTEIN"/>
    <property type="match status" value="1"/>
</dbReference>
<dbReference type="InterPro" id="IPR003774">
    <property type="entry name" value="AlgH-like"/>
</dbReference>
<keyword evidence="1" id="KW-1133">Transmembrane helix</keyword>
<organism evidence="2 3">
    <name type="scientific">Xanthoceras sorbifolium</name>
    <dbReference type="NCBI Taxonomy" id="99658"/>
    <lineage>
        <taxon>Eukaryota</taxon>
        <taxon>Viridiplantae</taxon>
        <taxon>Streptophyta</taxon>
        <taxon>Embryophyta</taxon>
        <taxon>Tracheophyta</taxon>
        <taxon>Spermatophyta</taxon>
        <taxon>Magnoliopsida</taxon>
        <taxon>eudicotyledons</taxon>
        <taxon>Gunneridae</taxon>
        <taxon>Pentapetalae</taxon>
        <taxon>rosids</taxon>
        <taxon>malvids</taxon>
        <taxon>Sapindales</taxon>
        <taxon>Sapindaceae</taxon>
        <taxon>Xanthoceroideae</taxon>
        <taxon>Xanthoceras</taxon>
    </lineage>
</organism>
<accession>A0ABQ8HZJ7</accession>
<protein>
    <recommendedName>
        <fullName evidence="4">Thioredoxin domain-containing protein</fullName>
    </recommendedName>
</protein>
<dbReference type="SUPFAM" id="SSF143456">
    <property type="entry name" value="VC0467-like"/>
    <property type="match status" value="1"/>
</dbReference>
<keyword evidence="1" id="KW-0812">Transmembrane</keyword>
<evidence type="ECO:0000313" key="2">
    <source>
        <dbReference type="EMBL" id="KAH7569793.1"/>
    </source>
</evidence>
<dbReference type="InterPro" id="IPR036249">
    <property type="entry name" value="Thioredoxin-like_sf"/>
</dbReference>
<gene>
    <name evidence="2" type="ORF">JRO89_XS05G0001000</name>
</gene>
<sequence length="1088" mass="123853">MCKMDIQALQPSWQSTPDGLLGHGILTVMDFATLSRLRRMLLLSCFIRWNNSSRSNVNAFDRVLVVVEELRSLKLMIIYRNSEKMLADAIGATEPITVMFYHHSVSFKYRGRLRALNILHSIYPYISVSPEEVPIKSINSLVDLKEFIDSTDKAFILFDFCGWTPNLQARANDNTTAQGNHFGLLFNDNANIQRKKGNEKGIENGNLKCGIGNGFGGIPWLGEFSSANDSDPFQETQNMMSGVGLSCNFKEFQQFESFYSKFMTAAREFFLPPERHRFGLVSERSLLQYLGIEDSDSWLAILYLAGCPDCSKILKEGSDLKDALQMNNEVVAEVNLHFLRGTRLIEARRPKFILSISSHYSKYIKKKKSKYHVLTFYILFLQLYIPFMEYQDLSSVYSIGVEYKVACLIFKLDIFMVSFVLLLVIYSKFYLFNDRILQQYLVVVIDHLAHQKPEIKLKDKISWHEILYLLQKKREAKLSQLAKEVGFNLLSDDIDLKIVDASPLQTEVHSDSVSSIPPEEGLVNNIIESDKDQFDGRSNGDSKSTFVLPSHHDEEKAFSVDTNEQLISELPEHLPDRYLTNAKDVKVEEKSSSQEYKLGEPQLQFQGFRGSFFFCDANYRLLRALTGGSTIPSLVIVDPISQQHYVFPKETTFGYYSMAGFLHGFLNGSLLPYQSSESMLQSFREATHPPFVNMDFHDVDSIPRVTAHTFSELVLGLNQSDYKNASNAWNEDVLVLFSSGWCGFCLRMELVVREVYRATKGYIKMLKNGYKNGETDFSGDNLKNVVSRIPRIFLMDCTLNDCSLILKSTSQRELYPALILFPAERKNAVSYDGDIAVADIVKFMADHGNNSRHLISGKGHLLTSIDKGARHGDKFEGRSSAIDHDNDIVIKESFHEVVLKSMTPQRGNRDSEIKSQTSKGLHEISQKVVVGCVLIATDKIVNLEPFDNSKILLVKADKDIGVEGLILNKHISWEALNEIKEELEFLKKAPLSFGGPLIKQGMPFLCLTRSVTKSQYPELEVVSGVYFLDQLATVNEIEELKHGNHSVADYWFFLGYSRWDWNQVWDFKSKIAEQLHIHYIENFSLQSL</sequence>
<dbReference type="EMBL" id="JAFEMO010000005">
    <property type="protein sequence ID" value="KAH7569793.1"/>
    <property type="molecule type" value="Genomic_DNA"/>
</dbReference>
<dbReference type="SUPFAM" id="SSF52833">
    <property type="entry name" value="Thioredoxin-like"/>
    <property type="match status" value="1"/>
</dbReference>
<feature type="transmembrane region" description="Helical" evidence="1">
    <location>
        <begin position="371"/>
        <end position="388"/>
    </location>
</feature>
<evidence type="ECO:0000256" key="1">
    <source>
        <dbReference type="SAM" id="Phobius"/>
    </source>
</evidence>
<keyword evidence="3" id="KW-1185">Reference proteome</keyword>
<dbReference type="PANTHER" id="PTHR31984">
    <property type="entry name" value="TRANSPORTER, PUTATIVE (DUF179)-RELATED"/>
    <property type="match status" value="1"/>
</dbReference>